<name>A0ACB9MQE6_9MYRT</name>
<protein>
    <submittedName>
        <fullName evidence="1">Uncharacterized protein</fullName>
    </submittedName>
</protein>
<sequence length="199" mass="22661">MCGEKSKFVELEEKATGNVTFGDASKIQIKGKDTILIRLKDGTYKFISDVYYVPRLKSNILSLRQLMERGYEILMKDRSLWLRDGSANLIAKVMMSKNRIRFMEMPTTKHLKATKGILRYLKGTIDFGLFYSSSKEFQLVEYWDSDFAGDLDDRKSTTGFVFFMGSNTISWSSKKQAIVTLSSCEAEYVAITACTCHAI</sequence>
<gene>
    <name evidence="1" type="ORF">MLD38_031808</name>
</gene>
<proteinExistence type="predicted"/>
<reference evidence="2" key="1">
    <citation type="journal article" date="2023" name="Front. Plant Sci.">
        <title>Chromosomal-level genome assembly of Melastoma candidum provides insights into trichome evolution.</title>
        <authorList>
            <person name="Zhong Y."/>
            <person name="Wu W."/>
            <person name="Sun C."/>
            <person name="Zou P."/>
            <person name="Liu Y."/>
            <person name="Dai S."/>
            <person name="Zhou R."/>
        </authorList>
    </citation>
    <scope>NUCLEOTIDE SEQUENCE [LARGE SCALE GENOMIC DNA]</scope>
</reference>
<dbReference type="Proteomes" id="UP001057402">
    <property type="component" value="Chromosome 9"/>
</dbReference>
<evidence type="ECO:0000313" key="1">
    <source>
        <dbReference type="EMBL" id="KAI4326500.1"/>
    </source>
</evidence>
<accession>A0ACB9MQE6</accession>
<keyword evidence="2" id="KW-1185">Reference proteome</keyword>
<comment type="caution">
    <text evidence="1">The sequence shown here is derived from an EMBL/GenBank/DDBJ whole genome shotgun (WGS) entry which is preliminary data.</text>
</comment>
<organism evidence="1 2">
    <name type="scientific">Melastoma candidum</name>
    <dbReference type="NCBI Taxonomy" id="119954"/>
    <lineage>
        <taxon>Eukaryota</taxon>
        <taxon>Viridiplantae</taxon>
        <taxon>Streptophyta</taxon>
        <taxon>Embryophyta</taxon>
        <taxon>Tracheophyta</taxon>
        <taxon>Spermatophyta</taxon>
        <taxon>Magnoliopsida</taxon>
        <taxon>eudicotyledons</taxon>
        <taxon>Gunneridae</taxon>
        <taxon>Pentapetalae</taxon>
        <taxon>rosids</taxon>
        <taxon>malvids</taxon>
        <taxon>Myrtales</taxon>
        <taxon>Melastomataceae</taxon>
        <taxon>Melastomatoideae</taxon>
        <taxon>Melastomateae</taxon>
        <taxon>Melastoma</taxon>
    </lineage>
</organism>
<evidence type="ECO:0000313" key="2">
    <source>
        <dbReference type="Proteomes" id="UP001057402"/>
    </source>
</evidence>
<dbReference type="EMBL" id="CM042888">
    <property type="protein sequence ID" value="KAI4326500.1"/>
    <property type="molecule type" value="Genomic_DNA"/>
</dbReference>